<organism evidence="6 7">
    <name type="scientific">Petromyzon marinus</name>
    <name type="common">Sea lamprey</name>
    <dbReference type="NCBI Taxonomy" id="7757"/>
    <lineage>
        <taxon>Eukaryota</taxon>
        <taxon>Metazoa</taxon>
        <taxon>Chordata</taxon>
        <taxon>Craniata</taxon>
        <taxon>Vertebrata</taxon>
        <taxon>Cyclostomata</taxon>
        <taxon>Hyperoartia</taxon>
        <taxon>Petromyzontiformes</taxon>
        <taxon>Petromyzontidae</taxon>
        <taxon>Petromyzon</taxon>
    </lineage>
</organism>
<dbReference type="GO" id="GO:0030036">
    <property type="term" value="P:actin cytoskeleton organization"/>
    <property type="evidence" value="ECO:0007669"/>
    <property type="project" value="InterPro"/>
</dbReference>
<evidence type="ECO:0000256" key="3">
    <source>
        <dbReference type="ARBA" id="ARBA00022490"/>
    </source>
</evidence>
<keyword evidence="4" id="KW-0206">Cytoskeleton</keyword>
<dbReference type="Gene3D" id="3.30.450.30">
    <property type="entry name" value="Dynein light chain 2a, cytoplasmic"/>
    <property type="match status" value="1"/>
</dbReference>
<keyword evidence="3" id="KW-0963">Cytoplasm</keyword>
<dbReference type="PRINTS" id="PR01639">
    <property type="entry name" value="PROFILINMAML"/>
</dbReference>
<dbReference type="KEGG" id="pmrn:116956336"/>
<keyword evidence="6" id="KW-1185">Reference proteome</keyword>
<comment type="subcellular location">
    <subcellularLocation>
        <location evidence="1">Cytoplasm</location>
        <location evidence="1">Cytoskeleton</location>
    </subcellularLocation>
</comment>
<evidence type="ECO:0000313" key="7">
    <source>
        <dbReference type="RefSeq" id="XP_032833791.1"/>
    </source>
</evidence>
<dbReference type="GO" id="GO:0032233">
    <property type="term" value="P:positive regulation of actin filament bundle assembly"/>
    <property type="evidence" value="ECO:0007669"/>
    <property type="project" value="TreeGrafter"/>
</dbReference>
<dbReference type="CDD" id="cd00148">
    <property type="entry name" value="PROF"/>
    <property type="match status" value="1"/>
</dbReference>
<proteinExistence type="inferred from homology"/>
<keyword evidence="5" id="KW-0009">Actin-binding</keyword>
<dbReference type="InterPro" id="IPR005454">
    <property type="entry name" value="Profilin1/2/3_vertebrate"/>
</dbReference>
<dbReference type="PANTHER" id="PTHR13936">
    <property type="entry name" value="PROFILIN"/>
    <property type="match status" value="1"/>
</dbReference>
<dbReference type="Proteomes" id="UP001318040">
    <property type="component" value="Chromosome 64"/>
</dbReference>
<dbReference type="RefSeq" id="XP_032833791.1">
    <property type="nucleotide sequence ID" value="XM_032977900.1"/>
</dbReference>
<dbReference type="AlphaFoldDB" id="A0AAJ7UEJ3"/>
<dbReference type="PANTHER" id="PTHR13936:SF17">
    <property type="entry name" value="PROFILIN"/>
    <property type="match status" value="1"/>
</dbReference>
<dbReference type="InterPro" id="IPR036140">
    <property type="entry name" value="PFN_sf"/>
</dbReference>
<sequence>MSWDGYIGRLMVSGMEKDAVIVGLESKTVWAHHPGSYLRNITPAEVALLSAPNRDGLLTNGITLAGRKCSVIRDRLDIEDEHTMDLRTKADGHSSTTFNIAIAKSLQTLVMVEGKEGIHGGLLNKTAFDVADYLRKAGY</sequence>
<dbReference type="GO" id="GO:0030833">
    <property type="term" value="P:regulation of actin filament polymerization"/>
    <property type="evidence" value="ECO:0007669"/>
    <property type="project" value="TreeGrafter"/>
</dbReference>
<evidence type="ECO:0000256" key="5">
    <source>
        <dbReference type="RuleBase" id="RU003909"/>
    </source>
</evidence>
<dbReference type="SMART" id="SM00392">
    <property type="entry name" value="PROF"/>
    <property type="match status" value="1"/>
</dbReference>
<dbReference type="GeneID" id="116956336"/>
<name>A0AAJ7UEJ3_PETMA</name>
<gene>
    <name evidence="7" type="primary">LOC116956336</name>
</gene>
<evidence type="ECO:0000256" key="2">
    <source>
        <dbReference type="ARBA" id="ARBA00010058"/>
    </source>
</evidence>
<dbReference type="Pfam" id="PF00235">
    <property type="entry name" value="Profilin"/>
    <property type="match status" value="1"/>
</dbReference>
<accession>A0AAJ7UEJ3</accession>
<dbReference type="SUPFAM" id="SSF55770">
    <property type="entry name" value="Profilin (actin-binding protein)"/>
    <property type="match status" value="1"/>
</dbReference>
<dbReference type="GO" id="GO:0003779">
    <property type="term" value="F:actin binding"/>
    <property type="evidence" value="ECO:0007669"/>
    <property type="project" value="UniProtKB-KW"/>
</dbReference>
<reference evidence="7" key="1">
    <citation type="submission" date="2025-08" db="UniProtKB">
        <authorList>
            <consortium name="RefSeq"/>
        </authorList>
    </citation>
    <scope>IDENTIFICATION</scope>
    <source>
        <tissue evidence="7">Sperm</tissue>
    </source>
</reference>
<comment type="similarity">
    <text evidence="2 5">Belongs to the profilin family.</text>
</comment>
<protein>
    <recommendedName>
        <fullName evidence="5">Profilin</fullName>
    </recommendedName>
</protein>
<dbReference type="InterPro" id="IPR005455">
    <property type="entry name" value="PFN_euk"/>
</dbReference>
<dbReference type="GO" id="GO:0005737">
    <property type="term" value="C:cytoplasm"/>
    <property type="evidence" value="ECO:0007669"/>
    <property type="project" value="TreeGrafter"/>
</dbReference>
<evidence type="ECO:0000313" key="6">
    <source>
        <dbReference type="Proteomes" id="UP001318040"/>
    </source>
</evidence>
<dbReference type="InterPro" id="IPR048278">
    <property type="entry name" value="PFN"/>
</dbReference>
<evidence type="ECO:0000256" key="4">
    <source>
        <dbReference type="ARBA" id="ARBA00023212"/>
    </source>
</evidence>
<evidence type="ECO:0000256" key="1">
    <source>
        <dbReference type="ARBA" id="ARBA00004245"/>
    </source>
</evidence>
<dbReference type="GO" id="GO:0005856">
    <property type="term" value="C:cytoskeleton"/>
    <property type="evidence" value="ECO:0007669"/>
    <property type="project" value="UniProtKB-SubCell"/>
</dbReference>